<dbReference type="PANTHER" id="PTHR33841:SF1">
    <property type="entry name" value="DNA METHYLTRANSFERASE A"/>
    <property type="match status" value="1"/>
</dbReference>
<organism evidence="7 8">
    <name type="scientific">Haloferax volcanii</name>
    <name type="common">Halobacterium volcanii</name>
    <dbReference type="NCBI Taxonomy" id="2246"/>
    <lineage>
        <taxon>Archaea</taxon>
        <taxon>Methanobacteriati</taxon>
        <taxon>Methanobacteriota</taxon>
        <taxon>Stenosarchaea group</taxon>
        <taxon>Halobacteria</taxon>
        <taxon>Halobacteriales</taxon>
        <taxon>Haloferacaceae</taxon>
        <taxon>Haloferax</taxon>
    </lineage>
</organism>
<dbReference type="Gene3D" id="3.40.50.150">
    <property type="entry name" value="Vaccinia Virus protein VP39"/>
    <property type="match status" value="1"/>
</dbReference>
<dbReference type="InterPro" id="IPR050953">
    <property type="entry name" value="N4_N6_ade-DNA_methylase"/>
</dbReference>
<evidence type="ECO:0000313" key="8">
    <source>
        <dbReference type="Proteomes" id="UP000320212"/>
    </source>
</evidence>
<protein>
    <recommendedName>
        <fullName evidence="1">site-specific DNA-methyltransferase (adenine-specific)</fullName>
        <ecNumber evidence="1">2.1.1.72</ecNumber>
    </recommendedName>
</protein>
<dbReference type="SUPFAM" id="SSF53335">
    <property type="entry name" value="S-adenosyl-L-methionine-dependent methyltransferases"/>
    <property type="match status" value="1"/>
</dbReference>
<dbReference type="GO" id="GO:0009007">
    <property type="term" value="F:site-specific DNA-methyltransferase (adenine-specific) activity"/>
    <property type="evidence" value="ECO:0007669"/>
    <property type="project" value="UniProtKB-EC"/>
</dbReference>
<reference evidence="7 8" key="1">
    <citation type="submission" date="2019-07" db="EMBL/GenBank/DDBJ databases">
        <title>Draft genome sequence of Haloferax volcanii SS0101, isolated from salt farm in Samut Sakhon, Thailand.</title>
        <authorList>
            <person name="Wanthongcharoen S."/>
            <person name="Yamprayoonswat W."/>
            <person name="Ruangsuj P."/>
            <person name="Thongpramul N."/>
            <person name="Jumpathong W."/>
            <person name="Sittihan S."/>
            <person name="Kanjanavas P."/>
            <person name="Yasawong M."/>
        </authorList>
    </citation>
    <scope>NUCLEOTIDE SEQUENCE [LARGE SCALE GENOMIC DNA]</scope>
    <source>
        <strain evidence="7 8">SS0101</strain>
    </source>
</reference>
<keyword evidence="3" id="KW-0808">Transferase</keyword>
<feature type="domain" description="Type II methyltransferase M.TaqI-like" evidence="6">
    <location>
        <begin position="476"/>
        <end position="704"/>
    </location>
</feature>
<dbReference type="Pfam" id="PF07669">
    <property type="entry name" value="Eco57I"/>
    <property type="match status" value="1"/>
</dbReference>
<evidence type="ECO:0000259" key="6">
    <source>
        <dbReference type="Pfam" id="PF07669"/>
    </source>
</evidence>
<name>A0A558GDM3_HALVO</name>
<keyword evidence="2 7" id="KW-0489">Methyltransferase</keyword>
<comment type="caution">
    <text evidence="7">The sequence shown here is derived from an EMBL/GenBank/DDBJ whole genome shotgun (WGS) entry which is preliminary data.</text>
</comment>
<dbReference type="EMBL" id="VMTR01000016">
    <property type="protein sequence ID" value="TVT95844.1"/>
    <property type="molecule type" value="Genomic_DNA"/>
</dbReference>
<dbReference type="InterPro" id="IPR002052">
    <property type="entry name" value="DNA_methylase_N6_adenine_CS"/>
</dbReference>
<evidence type="ECO:0000313" key="7">
    <source>
        <dbReference type="EMBL" id="TVT95844.1"/>
    </source>
</evidence>
<dbReference type="PROSITE" id="PS00092">
    <property type="entry name" value="N6_MTASE"/>
    <property type="match status" value="1"/>
</dbReference>
<dbReference type="Proteomes" id="UP000320212">
    <property type="component" value="Unassembled WGS sequence"/>
</dbReference>
<evidence type="ECO:0000256" key="5">
    <source>
        <dbReference type="ARBA" id="ARBA00047942"/>
    </source>
</evidence>
<evidence type="ECO:0000256" key="1">
    <source>
        <dbReference type="ARBA" id="ARBA00011900"/>
    </source>
</evidence>
<dbReference type="GO" id="GO:0003676">
    <property type="term" value="F:nucleic acid binding"/>
    <property type="evidence" value="ECO:0007669"/>
    <property type="project" value="InterPro"/>
</dbReference>
<dbReference type="GO" id="GO:0006304">
    <property type="term" value="P:DNA modification"/>
    <property type="evidence" value="ECO:0007669"/>
    <property type="project" value="InterPro"/>
</dbReference>
<accession>A0A558GDM3</accession>
<dbReference type="PANTHER" id="PTHR33841">
    <property type="entry name" value="DNA METHYLTRANSFERASE YEEA-RELATED"/>
    <property type="match status" value="1"/>
</dbReference>
<dbReference type="AlphaFoldDB" id="A0A558GDM3"/>
<dbReference type="InterPro" id="IPR011639">
    <property type="entry name" value="MethylTrfase_TaqI-like_dom"/>
</dbReference>
<dbReference type="PRINTS" id="PR00507">
    <property type="entry name" value="N12N6MTFRASE"/>
</dbReference>
<dbReference type="GO" id="GO:0032259">
    <property type="term" value="P:methylation"/>
    <property type="evidence" value="ECO:0007669"/>
    <property type="project" value="UniProtKB-KW"/>
</dbReference>
<evidence type="ECO:0000256" key="2">
    <source>
        <dbReference type="ARBA" id="ARBA00022603"/>
    </source>
</evidence>
<gene>
    <name evidence="7" type="ORF">FQA18_04390</name>
</gene>
<evidence type="ECO:0000256" key="3">
    <source>
        <dbReference type="ARBA" id="ARBA00022679"/>
    </source>
</evidence>
<sequence length="1122" mass="127653">MSVRTPIEGLDSVENGGDVIDYLLDSDGLNYSTFVEVPSGIKRNQGRNDWYEAHLVDENGDGIIRYIELEASGDSPAFSDLKRHLKRHGSPVNELFTVIAYRKSDEGPLTSPLNDDLTFLYIQEQFSSEDVEVTFDLNYFTVKRFGVEPAYLDYLDDLTVDSGQGRPSLEGDIEDVFSIREVTQSFYQDFGEIFREDLQDAIHGLENPEENLNAYTRTVVNRVLFLLFVEEKRWLNGDVDYVENKYEEVSEEPDMHVYDDFFEPLFFEALSEEGTTESDTLGRVPFLNGGLFERKDIEENVKIDESFFDKLLSPKESDNGEPEGFLRRYKISLRESNPSEQELVVDPEFIGRIFEMFMQEDDRSDLGAFYTPKPITAYMTKNALKQHLLGQTDITEDNAVSLVRDHTVPESLSDDQIEAVDGALRSATVLDPAVGSGAFIIAMLEELVAVSEAIDKSTEDDRSRFQLKEEFIADTLYGVDIDAGGIELCKFRVWLHLIQDLEMGHEEFLDANKEFALPNLGFKFFVGNSLVGEHAPTAVNTDSYQDTLTGGLGSTLREIHQIRHQYQDSHGSTKDELAERLSDLSSQLETQLAIRNTENWMGDVVDDADSAFLWTTEIPEVILDGGFDIVIGNPPYEGQVRAEYKKALRKFYAKQEGYPYYAKTDLFQFFVHRARELASDDGTITYIMSDTFFTNINKTDVRKAIVDDVVELTKVSPNAFDASVETAIFVEDCSADTADQKIQFNNSYSANIRSYTQLLSTVEAERRYSVSLNGEEYEASSGHIGEHSVYTIDRTIYKNSINNSFFTPTETNVEFFGKFIGPSIETYKKWNAELSDTSKIRDSVEEIRSLIDETETGGTLPFGLLTEGGVGIQFPRNKDYIAVLEGTEKESRIREKGYYSRSKLDTTVSTDEVITDATILSRSERLHGVSEDREKKWVKVTRQAKGRDLFYCPTDEYTKWSKDVVRELKSNAKWQNSEYYLRSGIATKRGGGVRNSEWYLIEPSVFTSSHQVFIPLDRSVTPERYLLGIMNSSLVGYIMNNFLNRIGQSIRDVRRIPIKIPTESERTEIISLVDEAIDIQKKRSDVLESPDMDRIEDIQSKIDKKVFELYDLHPDVLSDELD</sequence>
<dbReference type="InterPro" id="IPR029063">
    <property type="entry name" value="SAM-dependent_MTases_sf"/>
</dbReference>
<keyword evidence="4" id="KW-0949">S-adenosyl-L-methionine</keyword>
<evidence type="ECO:0000256" key="4">
    <source>
        <dbReference type="ARBA" id="ARBA00022691"/>
    </source>
</evidence>
<dbReference type="EC" id="2.1.1.72" evidence="1"/>
<comment type="catalytic activity">
    <reaction evidence="5">
        <text>a 2'-deoxyadenosine in DNA + S-adenosyl-L-methionine = an N(6)-methyl-2'-deoxyadenosine in DNA + S-adenosyl-L-homocysteine + H(+)</text>
        <dbReference type="Rhea" id="RHEA:15197"/>
        <dbReference type="Rhea" id="RHEA-COMP:12418"/>
        <dbReference type="Rhea" id="RHEA-COMP:12419"/>
        <dbReference type="ChEBI" id="CHEBI:15378"/>
        <dbReference type="ChEBI" id="CHEBI:57856"/>
        <dbReference type="ChEBI" id="CHEBI:59789"/>
        <dbReference type="ChEBI" id="CHEBI:90615"/>
        <dbReference type="ChEBI" id="CHEBI:90616"/>
        <dbReference type="EC" id="2.1.1.72"/>
    </reaction>
</comment>
<proteinExistence type="predicted"/>